<evidence type="ECO:0000259" key="2">
    <source>
        <dbReference type="Pfam" id="PF12697"/>
    </source>
</evidence>
<organism evidence="3 4">
    <name type="scientific">Riccia fluitans</name>
    <dbReference type="NCBI Taxonomy" id="41844"/>
    <lineage>
        <taxon>Eukaryota</taxon>
        <taxon>Viridiplantae</taxon>
        <taxon>Streptophyta</taxon>
        <taxon>Embryophyta</taxon>
        <taxon>Marchantiophyta</taxon>
        <taxon>Marchantiopsida</taxon>
        <taxon>Marchantiidae</taxon>
        <taxon>Marchantiales</taxon>
        <taxon>Ricciaceae</taxon>
        <taxon>Riccia</taxon>
    </lineage>
</organism>
<feature type="domain" description="AB hydrolase-1" evidence="2">
    <location>
        <begin position="274"/>
        <end position="531"/>
    </location>
</feature>
<evidence type="ECO:0000313" key="3">
    <source>
        <dbReference type="EMBL" id="KAL2609125.1"/>
    </source>
</evidence>
<dbReference type="PANTHER" id="PTHR46438">
    <property type="entry name" value="ALPHA/BETA-HYDROLASES SUPERFAMILY PROTEIN"/>
    <property type="match status" value="1"/>
</dbReference>
<dbReference type="InterPro" id="IPR029058">
    <property type="entry name" value="AB_hydrolase_fold"/>
</dbReference>
<accession>A0ABD1XJJ2</accession>
<reference evidence="3 4" key="1">
    <citation type="submission" date="2024-09" db="EMBL/GenBank/DDBJ databases">
        <title>Chromosome-scale assembly of Riccia fluitans.</title>
        <authorList>
            <person name="Paukszto L."/>
            <person name="Sawicki J."/>
            <person name="Karawczyk K."/>
            <person name="Piernik-Szablinska J."/>
            <person name="Szczecinska M."/>
            <person name="Mazdziarz M."/>
        </authorList>
    </citation>
    <scope>NUCLEOTIDE SEQUENCE [LARGE SCALE GENOMIC DNA]</scope>
    <source>
        <strain evidence="3">Rf_01</strain>
        <tissue evidence="3">Aerial parts of the thallus</tissue>
    </source>
</reference>
<proteinExistence type="predicted"/>
<evidence type="ECO:0000256" key="1">
    <source>
        <dbReference type="SAM" id="MobiDB-lite"/>
    </source>
</evidence>
<keyword evidence="4" id="KW-1185">Reference proteome</keyword>
<dbReference type="InterPro" id="IPR000073">
    <property type="entry name" value="AB_hydrolase_1"/>
</dbReference>
<dbReference type="EMBL" id="JBHFFA010000008">
    <property type="protein sequence ID" value="KAL2609125.1"/>
    <property type="molecule type" value="Genomic_DNA"/>
</dbReference>
<dbReference type="Proteomes" id="UP001605036">
    <property type="component" value="Unassembled WGS sequence"/>
</dbReference>
<dbReference type="Gene3D" id="3.40.50.1820">
    <property type="entry name" value="alpha/beta hydrolase"/>
    <property type="match status" value="1"/>
</dbReference>
<evidence type="ECO:0000313" key="4">
    <source>
        <dbReference type="Proteomes" id="UP001605036"/>
    </source>
</evidence>
<sequence length="547" mass="60637">MLQPSNVLRTLPAGSTIYIVLGTSRPKGQLLDMSESYVLHGCSSKEAKRTFKHTEFVHLYASWKRTRGLKFGKVSLLVDSKSKSFSTRGSGFPVEGRSLKIENQFSRRFARRRGFTSIASYSASARNRGRDWMRGAAGNREASTADESKAADSGSSLEEMLTPPSSLVLPSDTRAFTITVHGIINENDVRRLQSQLKEVHGIVNYWIGPLKPGGLRGGSVSVQVEIETSLTLRQVTQDIENLDRNLLVLPFKSNSWLWRGHKINYAVAGCGEPIILVHGFGGNVGHFSRLVAYLAEEHRVYAVDLLGFGASEKPADANYGPELWGEQIQDFAREFAGEGSVLVGNSIGSLTVLAAAARMGDEAVRGLVLFNCAGAMNRKGLTRDGVLLRILSPIFVAVEYLLQKPNIAEYLFNRFRSKENVKKILTDQAYRNKEAVTDELVDILHHPSTDPGALQVFVKVFTGEPGPRPETLMESINVPLLLLWGDKDRWTPANGPVANYFRKLKEERGNVFVETLSDVGHCPHDDRPELAASRMLEFMEYLETQEV</sequence>
<dbReference type="AlphaFoldDB" id="A0ABD1XJJ2"/>
<protein>
    <recommendedName>
        <fullName evidence="2">AB hydrolase-1 domain-containing protein</fullName>
    </recommendedName>
</protein>
<dbReference type="SUPFAM" id="SSF53474">
    <property type="entry name" value="alpha/beta-Hydrolases"/>
    <property type="match status" value="1"/>
</dbReference>
<feature type="region of interest" description="Disordered" evidence="1">
    <location>
        <begin position="132"/>
        <end position="163"/>
    </location>
</feature>
<comment type="caution">
    <text evidence="3">The sequence shown here is derived from an EMBL/GenBank/DDBJ whole genome shotgun (WGS) entry which is preliminary data.</text>
</comment>
<dbReference type="Pfam" id="PF12697">
    <property type="entry name" value="Abhydrolase_6"/>
    <property type="match status" value="1"/>
</dbReference>
<gene>
    <name evidence="3" type="ORF">R1flu_027698</name>
</gene>
<dbReference type="PANTHER" id="PTHR46438:SF9">
    <property type="entry name" value="AB HYDROLASE-1 DOMAIN-CONTAINING PROTEIN"/>
    <property type="match status" value="1"/>
</dbReference>
<name>A0ABD1XJJ2_9MARC</name>